<feature type="region of interest" description="Disordered" evidence="1">
    <location>
        <begin position="57"/>
        <end position="139"/>
    </location>
</feature>
<dbReference type="GeneID" id="81398037"/>
<protein>
    <submittedName>
        <fullName evidence="2">Uncharacterized protein</fullName>
    </submittedName>
</protein>
<comment type="caution">
    <text evidence="2">The sequence shown here is derived from an EMBL/GenBank/DDBJ whole genome shotgun (WGS) entry which is preliminary data.</text>
</comment>
<gene>
    <name evidence="2" type="ORF">NUU61_008343</name>
</gene>
<dbReference type="Proteomes" id="UP001141434">
    <property type="component" value="Unassembled WGS sequence"/>
</dbReference>
<reference evidence="2" key="1">
    <citation type="submission" date="2022-11" db="EMBL/GenBank/DDBJ databases">
        <authorList>
            <person name="Petersen C."/>
        </authorList>
    </citation>
    <scope>NUCLEOTIDE SEQUENCE</scope>
    <source>
        <strain evidence="2">IBT 34128</strain>
    </source>
</reference>
<accession>A0A9W9ESA2</accession>
<evidence type="ECO:0000313" key="3">
    <source>
        <dbReference type="Proteomes" id="UP001141434"/>
    </source>
</evidence>
<evidence type="ECO:0000256" key="1">
    <source>
        <dbReference type="SAM" id="MobiDB-lite"/>
    </source>
</evidence>
<reference evidence="2" key="2">
    <citation type="journal article" date="2023" name="IMA Fungus">
        <title>Comparative genomic study of the Penicillium genus elucidates a diverse pangenome and 15 lateral gene transfer events.</title>
        <authorList>
            <person name="Petersen C."/>
            <person name="Sorensen T."/>
            <person name="Nielsen M.R."/>
            <person name="Sondergaard T.E."/>
            <person name="Sorensen J.L."/>
            <person name="Fitzpatrick D.A."/>
            <person name="Frisvad J.C."/>
            <person name="Nielsen K.L."/>
        </authorList>
    </citation>
    <scope>NUCLEOTIDE SEQUENCE</scope>
    <source>
        <strain evidence="2">IBT 34128</strain>
    </source>
</reference>
<proteinExistence type="predicted"/>
<dbReference type="RefSeq" id="XP_056509161.1">
    <property type="nucleotide sequence ID" value="XM_056658868.1"/>
</dbReference>
<dbReference type="AlphaFoldDB" id="A0A9W9ESA2"/>
<keyword evidence="3" id="KW-1185">Reference proteome</keyword>
<feature type="compositionally biased region" description="Low complexity" evidence="1">
    <location>
        <begin position="89"/>
        <end position="113"/>
    </location>
</feature>
<dbReference type="OrthoDB" id="5408144at2759"/>
<evidence type="ECO:0000313" key="2">
    <source>
        <dbReference type="EMBL" id="KAJ5087036.1"/>
    </source>
</evidence>
<name>A0A9W9ESA2_9EURO</name>
<dbReference type="EMBL" id="JAPMSZ010000010">
    <property type="protein sequence ID" value="KAJ5087036.1"/>
    <property type="molecule type" value="Genomic_DNA"/>
</dbReference>
<sequence>MPFRVPPFAPRDDTKPKVEYYHRYDCPPSKFRGPFDRDHQKRLAAWSFDGAMVTRTRSLDNPLSPCATCEQGSDSDTGEVSPDDDGVDVDPGTSSFARNSRRSYNSRPNARASLAPPRPFTAEFSPHIDSGSQSSTVVDPDSYTASMKTLLPDPYEFPANPIAQLKESIRYASPDVRRGAVSPAVSPCVMSPRGKGVPFSPEDLTRALNAVQLHA</sequence>
<feature type="compositionally biased region" description="Polar residues" evidence="1">
    <location>
        <begin position="130"/>
        <end position="139"/>
    </location>
</feature>
<organism evidence="2 3">
    <name type="scientific">Penicillium alfredii</name>
    <dbReference type="NCBI Taxonomy" id="1506179"/>
    <lineage>
        <taxon>Eukaryota</taxon>
        <taxon>Fungi</taxon>
        <taxon>Dikarya</taxon>
        <taxon>Ascomycota</taxon>
        <taxon>Pezizomycotina</taxon>
        <taxon>Eurotiomycetes</taxon>
        <taxon>Eurotiomycetidae</taxon>
        <taxon>Eurotiales</taxon>
        <taxon>Aspergillaceae</taxon>
        <taxon>Penicillium</taxon>
    </lineage>
</organism>